<evidence type="ECO:0000313" key="3">
    <source>
        <dbReference type="Proteomes" id="UP001150941"/>
    </source>
</evidence>
<gene>
    <name evidence="2" type="ORF">N7468_001718</name>
</gene>
<dbReference type="RefSeq" id="XP_058334156.1">
    <property type="nucleotide sequence ID" value="XM_058471015.1"/>
</dbReference>
<keyword evidence="3" id="KW-1185">Reference proteome</keyword>
<evidence type="ECO:0000313" key="2">
    <source>
        <dbReference type="EMBL" id="KAJ5246735.1"/>
    </source>
</evidence>
<dbReference type="AlphaFoldDB" id="A0A9W9PHB9"/>
<reference evidence="2" key="2">
    <citation type="journal article" date="2023" name="IMA Fungus">
        <title>Comparative genomic study of the Penicillium genus elucidates a diverse pangenome and 15 lateral gene transfer events.</title>
        <authorList>
            <person name="Petersen C."/>
            <person name="Sorensen T."/>
            <person name="Nielsen M.R."/>
            <person name="Sondergaard T.E."/>
            <person name="Sorensen J.L."/>
            <person name="Fitzpatrick D.A."/>
            <person name="Frisvad J.C."/>
            <person name="Nielsen K.L."/>
        </authorList>
    </citation>
    <scope>NUCLEOTIDE SEQUENCE</scope>
    <source>
        <strain evidence="2">IBT 19713</strain>
    </source>
</reference>
<protein>
    <submittedName>
        <fullName evidence="2">Uncharacterized protein</fullName>
    </submittedName>
</protein>
<dbReference type="Proteomes" id="UP001150941">
    <property type="component" value="Unassembled WGS sequence"/>
</dbReference>
<dbReference type="OrthoDB" id="4369648at2759"/>
<dbReference type="EMBL" id="JAPQKS010000002">
    <property type="protein sequence ID" value="KAJ5246735.1"/>
    <property type="molecule type" value="Genomic_DNA"/>
</dbReference>
<evidence type="ECO:0000256" key="1">
    <source>
        <dbReference type="SAM" id="MobiDB-lite"/>
    </source>
</evidence>
<reference evidence="2" key="1">
    <citation type="submission" date="2022-11" db="EMBL/GenBank/DDBJ databases">
        <authorList>
            <person name="Petersen C."/>
        </authorList>
    </citation>
    <scope>NUCLEOTIDE SEQUENCE</scope>
    <source>
        <strain evidence="2">IBT 19713</strain>
    </source>
</reference>
<comment type="caution">
    <text evidence="2">The sequence shown here is derived from an EMBL/GenBank/DDBJ whole genome shotgun (WGS) entry which is preliminary data.</text>
</comment>
<name>A0A9W9PHB9_9EURO</name>
<sequence>MRYVAQLSWYSDTGGWDPVEDPPPPPTTITTKPTNGRRRTPKVVGGLTDFLRITMPDTDISTWETRLEVVESDTQVSVNTWVRRLMERSQQGEETDEQDEVVGQQRLEQGLLEAQIEVE</sequence>
<feature type="region of interest" description="Disordered" evidence="1">
    <location>
        <begin position="11"/>
        <end position="42"/>
    </location>
</feature>
<accession>A0A9W9PHB9</accession>
<proteinExistence type="predicted"/>
<organism evidence="2 3">
    <name type="scientific">Penicillium chermesinum</name>
    <dbReference type="NCBI Taxonomy" id="63820"/>
    <lineage>
        <taxon>Eukaryota</taxon>
        <taxon>Fungi</taxon>
        <taxon>Dikarya</taxon>
        <taxon>Ascomycota</taxon>
        <taxon>Pezizomycotina</taxon>
        <taxon>Eurotiomycetes</taxon>
        <taxon>Eurotiomycetidae</taxon>
        <taxon>Eurotiales</taxon>
        <taxon>Aspergillaceae</taxon>
        <taxon>Penicillium</taxon>
    </lineage>
</organism>
<dbReference type="GeneID" id="83198318"/>